<dbReference type="AlphaFoldDB" id="A0A0F7S904"/>
<gene>
    <name evidence="2" type="primary">SSCI24520.1</name>
</gene>
<organism evidence="2 3">
    <name type="scientific">Sporisorium scitamineum</name>
    <dbReference type="NCBI Taxonomy" id="49012"/>
    <lineage>
        <taxon>Eukaryota</taxon>
        <taxon>Fungi</taxon>
        <taxon>Dikarya</taxon>
        <taxon>Basidiomycota</taxon>
        <taxon>Ustilaginomycotina</taxon>
        <taxon>Ustilaginomycetes</taxon>
        <taxon>Ustilaginales</taxon>
        <taxon>Ustilaginaceae</taxon>
        <taxon>Sporisorium</taxon>
    </lineage>
</organism>
<evidence type="ECO:0000313" key="2">
    <source>
        <dbReference type="EMBL" id="CDW97153.1"/>
    </source>
</evidence>
<dbReference type="Proteomes" id="UP000242770">
    <property type="component" value="Unassembled WGS sequence"/>
</dbReference>
<accession>A0A0F7S904</accession>
<sequence>MRGETPETQEPESELPTEMFAAAANAGRMLGPEETESKQREEDEAIEA</sequence>
<keyword evidence="3" id="KW-1185">Reference proteome</keyword>
<proteinExistence type="predicted"/>
<feature type="region of interest" description="Disordered" evidence="1">
    <location>
        <begin position="1"/>
        <end position="48"/>
    </location>
</feature>
<name>A0A0F7S904_9BASI</name>
<dbReference type="EMBL" id="CCFA01001276">
    <property type="protein sequence ID" value="CDW97153.1"/>
    <property type="molecule type" value="Genomic_DNA"/>
</dbReference>
<protein>
    <submittedName>
        <fullName evidence="2">Uncharacterized protein</fullName>
    </submittedName>
</protein>
<evidence type="ECO:0000256" key="1">
    <source>
        <dbReference type="SAM" id="MobiDB-lite"/>
    </source>
</evidence>
<evidence type="ECO:0000313" key="3">
    <source>
        <dbReference type="Proteomes" id="UP000242770"/>
    </source>
</evidence>
<reference evidence="3" key="1">
    <citation type="submission" date="2014-06" db="EMBL/GenBank/DDBJ databases">
        <authorList>
            <person name="Berkman P.J."/>
        </authorList>
    </citation>
    <scope>NUCLEOTIDE SEQUENCE [LARGE SCALE GENOMIC DNA]</scope>
</reference>